<dbReference type="PROSITE" id="PS50995">
    <property type="entry name" value="HTH_MARR_2"/>
    <property type="match status" value="1"/>
</dbReference>
<dbReference type="SMART" id="SM00347">
    <property type="entry name" value="HTH_MARR"/>
    <property type="match status" value="1"/>
</dbReference>
<dbReference type="PRINTS" id="PR00598">
    <property type="entry name" value="HTHMARR"/>
</dbReference>
<gene>
    <name evidence="2" type="ORF">GCM10009755_19550</name>
</gene>
<evidence type="ECO:0000259" key="1">
    <source>
        <dbReference type="PROSITE" id="PS50995"/>
    </source>
</evidence>
<accession>A0ABN2TH49</accession>
<keyword evidence="3" id="KW-1185">Reference proteome</keyword>
<dbReference type="Pfam" id="PF12802">
    <property type="entry name" value="MarR_2"/>
    <property type="match status" value="1"/>
</dbReference>
<dbReference type="InterPro" id="IPR000835">
    <property type="entry name" value="HTH_MarR-typ"/>
</dbReference>
<evidence type="ECO:0000313" key="3">
    <source>
        <dbReference type="Proteomes" id="UP001500755"/>
    </source>
</evidence>
<dbReference type="Gene3D" id="1.10.10.10">
    <property type="entry name" value="Winged helix-like DNA-binding domain superfamily/Winged helix DNA-binding domain"/>
    <property type="match status" value="1"/>
</dbReference>
<protein>
    <submittedName>
        <fullName evidence="2">MarR family winged helix-turn-helix transcriptional regulator</fullName>
    </submittedName>
</protein>
<dbReference type="PANTHER" id="PTHR33164">
    <property type="entry name" value="TRANSCRIPTIONAL REGULATOR, MARR FAMILY"/>
    <property type="match status" value="1"/>
</dbReference>
<dbReference type="EMBL" id="BAAANO010000018">
    <property type="protein sequence ID" value="GAA2009068.1"/>
    <property type="molecule type" value="Genomic_DNA"/>
</dbReference>
<dbReference type="SUPFAM" id="SSF46785">
    <property type="entry name" value="Winged helix' DNA-binding domain"/>
    <property type="match status" value="1"/>
</dbReference>
<sequence>MTQARWLTPVEREAWLATLAFVETVPAVVDAHLRREWGLTRYEYYVLAMLSEVDGGVRPMSDLASLTNGSLSRLSHAVGKLEKRGLVSRYPKPEDRRTTLVELSEGGRALIVEAAPSHVEEVRRIVFDRIAADQVEPFTRMLRAVVECDDDTACVDEAIGRSLTEE</sequence>
<dbReference type="RefSeq" id="WP_344309212.1">
    <property type="nucleotide sequence ID" value="NZ_BAAANO010000018.1"/>
</dbReference>
<dbReference type="PANTHER" id="PTHR33164:SF99">
    <property type="entry name" value="MARR FAMILY REGULATORY PROTEIN"/>
    <property type="match status" value="1"/>
</dbReference>
<dbReference type="InterPro" id="IPR036388">
    <property type="entry name" value="WH-like_DNA-bd_sf"/>
</dbReference>
<comment type="caution">
    <text evidence="2">The sequence shown here is derived from an EMBL/GenBank/DDBJ whole genome shotgun (WGS) entry which is preliminary data.</text>
</comment>
<dbReference type="InterPro" id="IPR036390">
    <property type="entry name" value="WH_DNA-bd_sf"/>
</dbReference>
<proteinExistence type="predicted"/>
<dbReference type="InterPro" id="IPR039422">
    <property type="entry name" value="MarR/SlyA-like"/>
</dbReference>
<dbReference type="Proteomes" id="UP001500755">
    <property type="component" value="Unassembled WGS sequence"/>
</dbReference>
<organism evidence="2 3">
    <name type="scientific">Brevibacterium samyangense</name>
    <dbReference type="NCBI Taxonomy" id="366888"/>
    <lineage>
        <taxon>Bacteria</taxon>
        <taxon>Bacillati</taxon>
        <taxon>Actinomycetota</taxon>
        <taxon>Actinomycetes</taxon>
        <taxon>Micrococcales</taxon>
        <taxon>Brevibacteriaceae</taxon>
        <taxon>Brevibacterium</taxon>
    </lineage>
</organism>
<feature type="domain" description="HTH marR-type" evidence="1">
    <location>
        <begin position="1"/>
        <end position="147"/>
    </location>
</feature>
<reference evidence="2 3" key="1">
    <citation type="journal article" date="2019" name="Int. J. Syst. Evol. Microbiol.">
        <title>The Global Catalogue of Microorganisms (GCM) 10K type strain sequencing project: providing services to taxonomists for standard genome sequencing and annotation.</title>
        <authorList>
            <consortium name="The Broad Institute Genomics Platform"/>
            <consortium name="The Broad Institute Genome Sequencing Center for Infectious Disease"/>
            <person name="Wu L."/>
            <person name="Ma J."/>
        </authorList>
    </citation>
    <scope>NUCLEOTIDE SEQUENCE [LARGE SCALE GENOMIC DNA]</scope>
    <source>
        <strain evidence="2 3">JCM 14546</strain>
    </source>
</reference>
<name>A0ABN2TH49_9MICO</name>
<evidence type="ECO:0000313" key="2">
    <source>
        <dbReference type="EMBL" id="GAA2009068.1"/>
    </source>
</evidence>